<feature type="compositionally biased region" description="Low complexity" evidence="5">
    <location>
        <begin position="387"/>
        <end position="396"/>
    </location>
</feature>
<dbReference type="InterPro" id="IPR041881">
    <property type="entry name" value="PqqD_sf"/>
</dbReference>
<name>A0ABU7S6Q9_9ACTN</name>
<evidence type="ECO:0000313" key="7">
    <source>
        <dbReference type="EMBL" id="MEE6305647.1"/>
    </source>
</evidence>
<keyword evidence="4" id="KW-0411">Iron-sulfur</keyword>
<dbReference type="Pfam" id="PF04055">
    <property type="entry name" value="Radical_SAM"/>
    <property type="match status" value="1"/>
</dbReference>
<proteinExistence type="predicted"/>
<reference evidence="7 8" key="1">
    <citation type="submission" date="2024-01" db="EMBL/GenBank/DDBJ databases">
        <title>Genome insights into Plantactinospora veratri sp. nov.</title>
        <authorList>
            <person name="Wang L."/>
        </authorList>
    </citation>
    <scope>NUCLEOTIDE SEQUENCE [LARGE SCALE GENOMIC DNA]</scope>
    <source>
        <strain evidence="7 8">NEAU-FHS4</strain>
    </source>
</reference>
<feature type="domain" description="Radical SAM core" evidence="6">
    <location>
        <begin position="106"/>
        <end position="260"/>
    </location>
</feature>
<dbReference type="Gene3D" id="3.20.20.70">
    <property type="entry name" value="Aldolase class I"/>
    <property type="match status" value="1"/>
</dbReference>
<accession>A0ABU7S6Q9</accession>
<evidence type="ECO:0000256" key="2">
    <source>
        <dbReference type="ARBA" id="ARBA00022723"/>
    </source>
</evidence>
<evidence type="ECO:0000256" key="1">
    <source>
        <dbReference type="ARBA" id="ARBA00022691"/>
    </source>
</evidence>
<dbReference type="Gene3D" id="1.10.10.1150">
    <property type="entry name" value="Coenzyme PQQ synthesis protein D (PqqD)"/>
    <property type="match status" value="1"/>
</dbReference>
<dbReference type="SFLD" id="SFLDG01067">
    <property type="entry name" value="SPASM/twitch_domain_containing"/>
    <property type="match status" value="1"/>
</dbReference>
<evidence type="ECO:0000256" key="4">
    <source>
        <dbReference type="ARBA" id="ARBA00023014"/>
    </source>
</evidence>
<comment type="caution">
    <text evidence="7">The sequence shown here is derived from an EMBL/GenBank/DDBJ whole genome shotgun (WGS) entry which is preliminary data.</text>
</comment>
<keyword evidence="1" id="KW-0949">S-adenosyl-L-methionine</keyword>
<keyword evidence="2" id="KW-0479">Metal-binding</keyword>
<sequence>MRLSTMWSSLVVPDDLGYFRCRDRYLVENPGLAAWAVLTEEELGLLRALAGGAAPPPEFAPPPEPDGRCRLERVLAVLVLNWLVYLPGQRPRLRSAEPRLRTVRYAITHGCRPPCRDCPASCTHRLPGELEPAESLDLVDQIADLGAELLVLTGGEPMLRRDLFELAERARSRGVPVNLVTTGSRIRDAATARRIADTFAGITVSLYGGGHEVPGAVPGENTLARTVRGLTLLNAAGVKPAIDHVVSPENIAALDSLMSFLDGVEFSRVRMMSHSAVDRGTPDGLHLGWEQLGAEHLPARRSAWTSPVARKLLSRGPIAARSCPVPADRGLDGLDIHVDPGGDVYPRGPVAGPPQLAGNLRSQPLHEMFAPPGPGRLGAPGVPRPAGPGSAARRTPVASTADHPRGRCRVTVGINSAIVWVDDDEEVRLYNPDDGEFQTFNASAARIWRRLAAGSDVPTVVRELADAFGGGDGREREAVARDVREFVALLRARDLLRSAEPSGPAGEGGHR</sequence>
<evidence type="ECO:0000259" key="6">
    <source>
        <dbReference type="Pfam" id="PF04055"/>
    </source>
</evidence>
<dbReference type="RefSeq" id="WP_331206009.1">
    <property type="nucleotide sequence ID" value="NZ_JAZGQL010000001.1"/>
</dbReference>
<evidence type="ECO:0000313" key="8">
    <source>
        <dbReference type="Proteomes" id="UP001339911"/>
    </source>
</evidence>
<dbReference type="SFLD" id="SFLDS00029">
    <property type="entry name" value="Radical_SAM"/>
    <property type="match status" value="1"/>
</dbReference>
<dbReference type="InterPro" id="IPR050377">
    <property type="entry name" value="Radical_SAM_PqqE_MftC-like"/>
</dbReference>
<dbReference type="SUPFAM" id="SSF102114">
    <property type="entry name" value="Radical SAM enzymes"/>
    <property type="match status" value="1"/>
</dbReference>
<organism evidence="7 8">
    <name type="scientific">Plantactinospora veratri</name>
    <dbReference type="NCBI Taxonomy" id="1436122"/>
    <lineage>
        <taxon>Bacteria</taxon>
        <taxon>Bacillati</taxon>
        <taxon>Actinomycetota</taxon>
        <taxon>Actinomycetes</taxon>
        <taxon>Micromonosporales</taxon>
        <taxon>Micromonosporaceae</taxon>
        <taxon>Plantactinospora</taxon>
    </lineage>
</organism>
<dbReference type="PANTHER" id="PTHR11228">
    <property type="entry name" value="RADICAL SAM DOMAIN PROTEIN"/>
    <property type="match status" value="1"/>
</dbReference>
<keyword evidence="3" id="KW-0408">Iron</keyword>
<evidence type="ECO:0000256" key="5">
    <source>
        <dbReference type="SAM" id="MobiDB-lite"/>
    </source>
</evidence>
<dbReference type="CDD" id="cd01335">
    <property type="entry name" value="Radical_SAM"/>
    <property type="match status" value="1"/>
</dbReference>
<feature type="region of interest" description="Disordered" evidence="5">
    <location>
        <begin position="370"/>
        <end position="404"/>
    </location>
</feature>
<dbReference type="InterPro" id="IPR007197">
    <property type="entry name" value="rSAM"/>
</dbReference>
<dbReference type="InterPro" id="IPR013785">
    <property type="entry name" value="Aldolase_TIM"/>
</dbReference>
<gene>
    <name evidence="7" type="ORF">V1634_02205</name>
</gene>
<dbReference type="InterPro" id="IPR008792">
    <property type="entry name" value="PQQD"/>
</dbReference>
<evidence type="ECO:0000256" key="3">
    <source>
        <dbReference type="ARBA" id="ARBA00023004"/>
    </source>
</evidence>
<protein>
    <submittedName>
        <fullName evidence="7">PqqD family peptide modification chaperone</fullName>
    </submittedName>
</protein>
<keyword evidence="8" id="KW-1185">Reference proteome</keyword>
<dbReference type="InterPro" id="IPR058240">
    <property type="entry name" value="rSAM_sf"/>
</dbReference>
<dbReference type="EMBL" id="JAZGQL010000001">
    <property type="protein sequence ID" value="MEE6305647.1"/>
    <property type="molecule type" value="Genomic_DNA"/>
</dbReference>
<dbReference type="PANTHER" id="PTHR11228:SF34">
    <property type="entry name" value="TUNGSTEN-CONTAINING ALDEHYDE FERREDOXIN OXIDOREDUCTASE COFACTOR MODIFYING PROTEIN"/>
    <property type="match status" value="1"/>
</dbReference>
<dbReference type="Proteomes" id="UP001339911">
    <property type="component" value="Unassembled WGS sequence"/>
</dbReference>
<dbReference type="Pfam" id="PF05402">
    <property type="entry name" value="PqqD"/>
    <property type="match status" value="1"/>
</dbReference>